<reference evidence="2 3" key="1">
    <citation type="submission" date="2016-07" db="EMBL/GenBank/DDBJ databases">
        <title>Pervasive Adenine N6-methylation of Active Genes in Fungi.</title>
        <authorList>
            <consortium name="DOE Joint Genome Institute"/>
            <person name="Mondo S.J."/>
            <person name="Dannebaum R.O."/>
            <person name="Kuo R.C."/>
            <person name="Labutti K."/>
            <person name="Haridas S."/>
            <person name="Kuo A."/>
            <person name="Salamov A."/>
            <person name="Ahrendt S.R."/>
            <person name="Lipzen A."/>
            <person name="Sullivan W."/>
            <person name="Andreopoulos W.B."/>
            <person name="Clum A."/>
            <person name="Lindquist E."/>
            <person name="Daum C."/>
            <person name="Ramamoorthy G.K."/>
            <person name="Gryganskyi A."/>
            <person name="Culley D."/>
            <person name="Magnuson J.K."/>
            <person name="James T.Y."/>
            <person name="O'Malley M.A."/>
            <person name="Stajich J.E."/>
            <person name="Spatafora J.W."/>
            <person name="Visel A."/>
            <person name="Grigoriev I.V."/>
        </authorList>
    </citation>
    <scope>NUCLEOTIDE SEQUENCE [LARGE SCALE GENOMIC DNA]</scope>
    <source>
        <strain evidence="2 3">CBS 115471</strain>
    </source>
</reference>
<comment type="caution">
    <text evidence="2">The sequence shown here is derived from an EMBL/GenBank/DDBJ whole genome shotgun (WGS) entry which is preliminary data.</text>
</comment>
<keyword evidence="3" id="KW-1185">Reference proteome</keyword>
<dbReference type="EMBL" id="MCFA01000047">
    <property type="protein sequence ID" value="ORY12822.1"/>
    <property type="molecule type" value="Genomic_DNA"/>
</dbReference>
<accession>A0A1Y1ZRC5</accession>
<dbReference type="AlphaFoldDB" id="A0A1Y1ZRC5"/>
<name>A0A1Y1ZRC5_9PLEO</name>
<dbReference type="Proteomes" id="UP000193144">
    <property type="component" value="Unassembled WGS sequence"/>
</dbReference>
<evidence type="ECO:0000313" key="2">
    <source>
        <dbReference type="EMBL" id="ORY12822.1"/>
    </source>
</evidence>
<organism evidence="2 3">
    <name type="scientific">Clohesyomyces aquaticus</name>
    <dbReference type="NCBI Taxonomy" id="1231657"/>
    <lineage>
        <taxon>Eukaryota</taxon>
        <taxon>Fungi</taxon>
        <taxon>Dikarya</taxon>
        <taxon>Ascomycota</taxon>
        <taxon>Pezizomycotina</taxon>
        <taxon>Dothideomycetes</taxon>
        <taxon>Pleosporomycetidae</taxon>
        <taxon>Pleosporales</taxon>
        <taxon>Lindgomycetaceae</taxon>
        <taxon>Clohesyomyces</taxon>
    </lineage>
</organism>
<proteinExistence type="predicted"/>
<feature type="region of interest" description="Disordered" evidence="1">
    <location>
        <begin position="1"/>
        <end position="109"/>
    </location>
</feature>
<evidence type="ECO:0000313" key="3">
    <source>
        <dbReference type="Proteomes" id="UP000193144"/>
    </source>
</evidence>
<evidence type="ECO:0000256" key="1">
    <source>
        <dbReference type="SAM" id="MobiDB-lite"/>
    </source>
</evidence>
<sequence length="167" mass="18070">MMPGLRGHLASGRRGPSCTLGNSFLPLPSAFAPHRPPSSHSVARGPRGARDSREITQTPGPVQPFSEPEAQARRVETQKRRPGMRREASEHSTKQSAREDAPPALAACGKKPLRRMEKGCSVSRTPGPLLICESRVGAAARQATPWPMNDIAGPALCQLLLHPHRRN</sequence>
<gene>
    <name evidence="2" type="ORF">BCR34DRAFT_284804</name>
</gene>
<protein>
    <submittedName>
        <fullName evidence="2">Uncharacterized protein</fullName>
    </submittedName>
</protein>
<feature type="compositionally biased region" description="Basic and acidic residues" evidence="1">
    <location>
        <begin position="70"/>
        <end position="101"/>
    </location>
</feature>